<organism evidence="9 10">
    <name type="scientific">Geodermatophilus sabuli</name>
    <dbReference type="NCBI Taxonomy" id="1564158"/>
    <lineage>
        <taxon>Bacteria</taxon>
        <taxon>Bacillati</taxon>
        <taxon>Actinomycetota</taxon>
        <taxon>Actinomycetes</taxon>
        <taxon>Geodermatophilales</taxon>
        <taxon>Geodermatophilaceae</taxon>
        <taxon>Geodermatophilus</taxon>
    </lineage>
</organism>
<proteinExistence type="inferred from homology"/>
<dbReference type="EMBL" id="OBDO01000007">
    <property type="protein sequence ID" value="SNX97593.1"/>
    <property type="molecule type" value="Genomic_DNA"/>
</dbReference>
<comment type="similarity">
    <text evidence="2">Belongs to the resistance-nodulation-cell division (RND) (TC 2.A.6) family. MmpL subfamily.</text>
</comment>
<dbReference type="Pfam" id="PF03176">
    <property type="entry name" value="MMPL"/>
    <property type="match status" value="2"/>
</dbReference>
<feature type="domain" description="SSD" evidence="8">
    <location>
        <begin position="195"/>
        <end position="327"/>
    </location>
</feature>
<evidence type="ECO:0000256" key="4">
    <source>
        <dbReference type="ARBA" id="ARBA00022692"/>
    </source>
</evidence>
<dbReference type="PROSITE" id="PS50156">
    <property type="entry name" value="SSD"/>
    <property type="match status" value="1"/>
</dbReference>
<feature type="transmembrane region" description="Helical" evidence="7">
    <location>
        <begin position="20"/>
        <end position="39"/>
    </location>
</feature>
<feature type="transmembrane region" description="Helical" evidence="7">
    <location>
        <begin position="601"/>
        <end position="620"/>
    </location>
</feature>
<keyword evidence="5 7" id="KW-1133">Transmembrane helix</keyword>
<feature type="transmembrane region" description="Helical" evidence="7">
    <location>
        <begin position="271"/>
        <end position="298"/>
    </location>
</feature>
<comment type="subcellular location">
    <subcellularLocation>
        <location evidence="1">Cell membrane</location>
        <topology evidence="1">Multi-pass membrane protein</topology>
    </subcellularLocation>
</comment>
<feature type="transmembrane region" description="Helical" evidence="7">
    <location>
        <begin position="652"/>
        <end position="670"/>
    </location>
</feature>
<feature type="transmembrane region" description="Helical" evidence="7">
    <location>
        <begin position="304"/>
        <end position="329"/>
    </location>
</feature>
<dbReference type="Gene3D" id="1.20.1640.10">
    <property type="entry name" value="Multidrug efflux transporter AcrB transmembrane domain"/>
    <property type="match status" value="2"/>
</dbReference>
<dbReference type="Proteomes" id="UP000219514">
    <property type="component" value="Unassembled WGS sequence"/>
</dbReference>
<dbReference type="PANTHER" id="PTHR33406">
    <property type="entry name" value="MEMBRANE PROTEIN MJ1562-RELATED"/>
    <property type="match status" value="1"/>
</dbReference>
<evidence type="ECO:0000256" key="5">
    <source>
        <dbReference type="ARBA" id="ARBA00022989"/>
    </source>
</evidence>
<dbReference type="PANTHER" id="PTHR33406:SF11">
    <property type="entry name" value="MEMBRANE PROTEIN SCO6666-RELATED"/>
    <property type="match status" value="1"/>
</dbReference>
<feature type="transmembrane region" description="Helical" evidence="7">
    <location>
        <begin position="205"/>
        <end position="225"/>
    </location>
</feature>
<keyword evidence="10" id="KW-1185">Reference proteome</keyword>
<feature type="transmembrane region" description="Helical" evidence="7">
    <location>
        <begin position="536"/>
        <end position="556"/>
    </location>
</feature>
<dbReference type="GO" id="GO:0005886">
    <property type="term" value="C:plasma membrane"/>
    <property type="evidence" value="ECO:0007669"/>
    <property type="project" value="UniProtKB-SubCell"/>
</dbReference>
<feature type="transmembrane region" description="Helical" evidence="7">
    <location>
        <begin position="370"/>
        <end position="388"/>
    </location>
</feature>
<dbReference type="InterPro" id="IPR004869">
    <property type="entry name" value="MMPL_dom"/>
</dbReference>
<dbReference type="RefSeq" id="WP_097207537.1">
    <property type="nucleotide sequence ID" value="NZ_JACHXB010000006.1"/>
</dbReference>
<feature type="transmembrane region" description="Helical" evidence="7">
    <location>
        <begin position="682"/>
        <end position="705"/>
    </location>
</feature>
<keyword evidence="3" id="KW-1003">Cell membrane</keyword>
<evidence type="ECO:0000256" key="6">
    <source>
        <dbReference type="ARBA" id="ARBA00023136"/>
    </source>
</evidence>
<sequence length="747" mass="75969">MATLLARLGRAAYRSRRLVAAIWVAVLAGVVAVLVTAGGEFDDTFTIPGSESQAALDRLAELQPEAAGASAQIVFAVPEGATLADPRYQSAIAEVVAEAAQAPQVAAVADPFTSQAITPDGRAALATVEYEVPRENLDAGSLDALEQTTGAAEDAGLEVAVGGNAFGTTGVQIGPTEFVGVAVAVLVLVLTFGSLLAAGMNLLTAIVGIGVGLGGLLGVSSLISLSSTAPTLALMIGLAVGIDYALFILSRHRGQLAAGMHPEESAARATGTAGTAVVFAGLTVVIALAGLSVVGIPFLSVMGLAAAATVLVAVAVALTLLPALMGFAGRRLAPKPGSRAALREAALAAGDGGRRSMGERWAALVTRRPLVTVLLSVIGLGVLALPAAQLQLALPDNGAAAEDTTQRQAYDLISETFGPGLNGPLVVLVDGLDPATAQQAAGQVALAVGGTPTQTPGQFEGGLDDVAYAVPNVLPDGTAALVTVIPESGPQDEATSDLVTALRDLAPQLEQQTGADVAVTGQTAIAIDVSDRLDDALLPFALVVVGLAVVLLLLVFRSVLVPIKAAVGFLLSVGASFGAVVAVFQWGWLADVFGVPTTGPIISFMPVILMAVLFGLAMDYEVFLVSRMREEYVHGAAPRAAVLAGARHASRVVVAAALIMFSVFASFVTIDDVIVKAIAFGLAVGILLDAFVVRMTLVPAVLALLGRSAWWLPRWLDRVLPDLDVEGAQLSPVSTAPAPREPQPAAH</sequence>
<evidence type="ECO:0000313" key="10">
    <source>
        <dbReference type="Proteomes" id="UP000219514"/>
    </source>
</evidence>
<protein>
    <submittedName>
        <fullName evidence="9">Putative drug exporter of the RND superfamily</fullName>
    </submittedName>
</protein>
<keyword evidence="6 7" id="KW-0472">Membrane</keyword>
<dbReference type="InterPro" id="IPR050545">
    <property type="entry name" value="Mycobact_MmpL"/>
</dbReference>
<dbReference type="AlphaFoldDB" id="A0A285EFF7"/>
<evidence type="ECO:0000256" key="2">
    <source>
        <dbReference type="ARBA" id="ARBA00010157"/>
    </source>
</evidence>
<evidence type="ECO:0000256" key="1">
    <source>
        <dbReference type="ARBA" id="ARBA00004651"/>
    </source>
</evidence>
<dbReference type="InterPro" id="IPR000731">
    <property type="entry name" value="SSD"/>
</dbReference>
<name>A0A285EFF7_9ACTN</name>
<reference evidence="9 10" key="1">
    <citation type="submission" date="2017-09" db="EMBL/GenBank/DDBJ databases">
        <authorList>
            <person name="Ehlers B."/>
            <person name="Leendertz F.H."/>
        </authorList>
    </citation>
    <scope>NUCLEOTIDE SEQUENCE [LARGE SCALE GENOMIC DNA]</scope>
    <source>
        <strain evidence="9 10">DSM 46844</strain>
    </source>
</reference>
<feature type="transmembrane region" description="Helical" evidence="7">
    <location>
        <begin position="568"/>
        <end position="589"/>
    </location>
</feature>
<evidence type="ECO:0000313" key="9">
    <source>
        <dbReference type="EMBL" id="SNX97593.1"/>
    </source>
</evidence>
<evidence type="ECO:0000256" key="3">
    <source>
        <dbReference type="ARBA" id="ARBA00022475"/>
    </source>
</evidence>
<dbReference type="OrthoDB" id="7051771at2"/>
<gene>
    <name evidence="9" type="ORF">SAMN06893097_107238</name>
</gene>
<evidence type="ECO:0000259" key="8">
    <source>
        <dbReference type="PROSITE" id="PS50156"/>
    </source>
</evidence>
<feature type="transmembrane region" description="Helical" evidence="7">
    <location>
        <begin position="178"/>
        <end position="198"/>
    </location>
</feature>
<feature type="transmembrane region" description="Helical" evidence="7">
    <location>
        <begin position="231"/>
        <end position="250"/>
    </location>
</feature>
<keyword evidence="4 7" id="KW-0812">Transmembrane</keyword>
<accession>A0A285EFF7</accession>
<evidence type="ECO:0000256" key="7">
    <source>
        <dbReference type="SAM" id="Phobius"/>
    </source>
</evidence>
<dbReference type="SUPFAM" id="SSF82866">
    <property type="entry name" value="Multidrug efflux transporter AcrB transmembrane domain"/>
    <property type="match status" value="2"/>
</dbReference>